<sequence length="59" mass="6345">CDENLGSKKSEPTVPMDCAARHPNLGAATVPADTVVCPHTHVLVTFFDEIQNEGRISQP</sequence>
<evidence type="ECO:0000313" key="2">
    <source>
        <dbReference type="Proteomes" id="UP000789342"/>
    </source>
</evidence>
<dbReference type="Proteomes" id="UP000789342">
    <property type="component" value="Unassembled WGS sequence"/>
</dbReference>
<dbReference type="EMBL" id="CAJVPV010002470">
    <property type="protein sequence ID" value="CAG8526834.1"/>
    <property type="molecule type" value="Genomic_DNA"/>
</dbReference>
<dbReference type="AlphaFoldDB" id="A0A9N9AFU8"/>
<name>A0A9N9AFU8_9GLOM</name>
<reference evidence="1" key="1">
    <citation type="submission" date="2021-06" db="EMBL/GenBank/DDBJ databases">
        <authorList>
            <person name="Kallberg Y."/>
            <person name="Tangrot J."/>
            <person name="Rosling A."/>
        </authorList>
    </citation>
    <scope>NUCLEOTIDE SEQUENCE</scope>
    <source>
        <strain evidence="1">CL551</strain>
    </source>
</reference>
<gene>
    <name evidence="1" type="ORF">AMORRO_LOCUS4479</name>
</gene>
<evidence type="ECO:0000313" key="1">
    <source>
        <dbReference type="EMBL" id="CAG8526834.1"/>
    </source>
</evidence>
<keyword evidence="2" id="KW-1185">Reference proteome</keyword>
<accession>A0A9N9AFU8</accession>
<proteinExistence type="predicted"/>
<comment type="caution">
    <text evidence="1">The sequence shown here is derived from an EMBL/GenBank/DDBJ whole genome shotgun (WGS) entry which is preliminary data.</text>
</comment>
<feature type="non-terminal residue" evidence="1">
    <location>
        <position position="1"/>
    </location>
</feature>
<protein>
    <submittedName>
        <fullName evidence="1">15603_t:CDS:1</fullName>
    </submittedName>
</protein>
<organism evidence="1 2">
    <name type="scientific">Acaulospora morrowiae</name>
    <dbReference type="NCBI Taxonomy" id="94023"/>
    <lineage>
        <taxon>Eukaryota</taxon>
        <taxon>Fungi</taxon>
        <taxon>Fungi incertae sedis</taxon>
        <taxon>Mucoromycota</taxon>
        <taxon>Glomeromycotina</taxon>
        <taxon>Glomeromycetes</taxon>
        <taxon>Diversisporales</taxon>
        <taxon>Acaulosporaceae</taxon>
        <taxon>Acaulospora</taxon>
    </lineage>
</organism>